<dbReference type="Gene3D" id="3.30.70.1060">
    <property type="entry name" value="Dimeric alpha+beta barrel"/>
    <property type="match status" value="1"/>
</dbReference>
<accession>A0A5S4FBU2</accession>
<gene>
    <name evidence="3" type="ORF">ETD86_27480</name>
</gene>
<evidence type="ECO:0000313" key="4">
    <source>
        <dbReference type="Proteomes" id="UP000309128"/>
    </source>
</evidence>
<evidence type="ECO:0000259" key="2">
    <source>
        <dbReference type="Pfam" id="PF03795"/>
    </source>
</evidence>
<dbReference type="PANTHER" id="PTHR35174:SF3">
    <property type="entry name" value="BLL7171 PROTEIN"/>
    <property type="match status" value="1"/>
</dbReference>
<dbReference type="SUPFAM" id="SSF54909">
    <property type="entry name" value="Dimeric alpha+beta barrel"/>
    <property type="match status" value="1"/>
</dbReference>
<dbReference type="OrthoDB" id="668782at2"/>
<protein>
    <recommendedName>
        <fullName evidence="2">YCII-related domain-containing protein</fullName>
    </recommendedName>
</protein>
<dbReference type="InterPro" id="IPR005545">
    <property type="entry name" value="YCII"/>
</dbReference>
<keyword evidence="4" id="KW-1185">Reference proteome</keyword>
<evidence type="ECO:0000313" key="3">
    <source>
        <dbReference type="EMBL" id="TMR15292.1"/>
    </source>
</evidence>
<dbReference type="AlphaFoldDB" id="A0A5S4FBU2"/>
<evidence type="ECO:0000256" key="1">
    <source>
        <dbReference type="ARBA" id="ARBA00007689"/>
    </source>
</evidence>
<reference evidence="3 4" key="1">
    <citation type="submission" date="2019-05" db="EMBL/GenBank/DDBJ databases">
        <title>Draft genome sequence of Nonomuraea turkmeniaca DSM 43926.</title>
        <authorList>
            <person name="Saricaoglu S."/>
            <person name="Isik K."/>
        </authorList>
    </citation>
    <scope>NUCLEOTIDE SEQUENCE [LARGE SCALE GENOMIC DNA]</scope>
    <source>
        <strain evidence="3 4">DSM 43926</strain>
    </source>
</reference>
<dbReference type="EMBL" id="VCKY01000102">
    <property type="protein sequence ID" value="TMR15292.1"/>
    <property type="molecule type" value="Genomic_DNA"/>
</dbReference>
<proteinExistence type="inferred from homology"/>
<dbReference type="RefSeq" id="WP_138669050.1">
    <property type="nucleotide sequence ID" value="NZ_VCKY01000102.1"/>
</dbReference>
<dbReference type="Pfam" id="PF03795">
    <property type="entry name" value="YCII"/>
    <property type="match status" value="1"/>
</dbReference>
<sequence length="115" mass="12373">MQYVMLIYHGTSSKEWDALSEEEQKQVYADYGAINKTPGVTPGVPMGLPENATTVRVEGGKTLTTDGPFVGMKEAVGGWFVLEADDLDAAIEVAARVPAARLGGAIEIRPAQTYW</sequence>
<organism evidence="3 4">
    <name type="scientific">Nonomuraea turkmeniaca</name>
    <dbReference type="NCBI Taxonomy" id="103838"/>
    <lineage>
        <taxon>Bacteria</taxon>
        <taxon>Bacillati</taxon>
        <taxon>Actinomycetota</taxon>
        <taxon>Actinomycetes</taxon>
        <taxon>Streptosporangiales</taxon>
        <taxon>Streptosporangiaceae</taxon>
        <taxon>Nonomuraea</taxon>
    </lineage>
</organism>
<dbReference type="Proteomes" id="UP000309128">
    <property type="component" value="Unassembled WGS sequence"/>
</dbReference>
<dbReference type="PANTHER" id="PTHR35174">
    <property type="entry name" value="BLL7171 PROTEIN-RELATED"/>
    <property type="match status" value="1"/>
</dbReference>
<feature type="domain" description="YCII-related" evidence="2">
    <location>
        <begin position="1"/>
        <end position="110"/>
    </location>
</feature>
<comment type="caution">
    <text evidence="3">The sequence shown here is derived from an EMBL/GenBank/DDBJ whole genome shotgun (WGS) entry which is preliminary data.</text>
</comment>
<dbReference type="InterPro" id="IPR011008">
    <property type="entry name" value="Dimeric_a/b-barrel"/>
</dbReference>
<name>A0A5S4FBU2_9ACTN</name>
<comment type="similarity">
    <text evidence="1">Belongs to the YciI family.</text>
</comment>